<evidence type="ECO:0000313" key="2">
    <source>
        <dbReference type="EMBL" id="CUS04825.2"/>
    </source>
</evidence>
<feature type="compositionally biased region" description="Polar residues" evidence="1">
    <location>
        <begin position="63"/>
        <end position="79"/>
    </location>
</feature>
<reference evidence="2" key="1">
    <citation type="submission" date="2016-01" db="EMBL/GenBank/DDBJ databases">
        <authorList>
            <person name="Mcilroy J.S."/>
            <person name="Karst M S."/>
            <person name="Albertsen M."/>
        </authorList>
    </citation>
    <scope>NUCLEOTIDE SEQUENCE</scope>
    <source>
        <strain evidence="2">Cfx-K</strain>
    </source>
</reference>
<feature type="region of interest" description="Disordered" evidence="1">
    <location>
        <begin position="58"/>
        <end position="79"/>
    </location>
</feature>
<accession>A0A160T6Z7</accession>
<evidence type="ECO:0000256" key="1">
    <source>
        <dbReference type="SAM" id="MobiDB-lite"/>
    </source>
</evidence>
<name>A0A160T6Z7_9CHLR</name>
<keyword evidence="3" id="KW-1185">Reference proteome</keyword>
<dbReference type="KEGG" id="pbf:CFX0092_A2947"/>
<evidence type="ECO:0000313" key="3">
    <source>
        <dbReference type="Proteomes" id="UP000215027"/>
    </source>
</evidence>
<organism evidence="2 3">
    <name type="scientific">Candidatus Promineifilum breve</name>
    <dbReference type="NCBI Taxonomy" id="1806508"/>
    <lineage>
        <taxon>Bacteria</taxon>
        <taxon>Bacillati</taxon>
        <taxon>Chloroflexota</taxon>
        <taxon>Ardenticatenia</taxon>
        <taxon>Candidatus Promineifilales</taxon>
        <taxon>Candidatus Promineifilaceae</taxon>
        <taxon>Candidatus Promineifilum</taxon>
    </lineage>
</organism>
<dbReference type="EMBL" id="LN890655">
    <property type="protein sequence ID" value="CUS04825.2"/>
    <property type="molecule type" value="Genomic_DNA"/>
</dbReference>
<dbReference type="AlphaFoldDB" id="A0A160T6Z7"/>
<gene>
    <name evidence="2" type="ORF">CFX0092_A2947</name>
</gene>
<protein>
    <submittedName>
        <fullName evidence="2">Uncharacterized protein</fullName>
    </submittedName>
</protein>
<sequence length="79" mass="8643">MPALIIAKYLDSPKKRPPDPCEVWRSVYACRFVGDSGNQKHQTCGLGRARATRESLGLVNEHGGNNSNQGKIVNSYAVN</sequence>
<dbReference type="Proteomes" id="UP000215027">
    <property type="component" value="Chromosome I"/>
</dbReference>
<proteinExistence type="predicted"/>